<dbReference type="GO" id="GO:0008652">
    <property type="term" value="P:amino acid biosynthetic process"/>
    <property type="evidence" value="ECO:0007669"/>
    <property type="project" value="UniProtKB-KW"/>
</dbReference>
<dbReference type="UniPathway" id="UPA00053">
    <property type="reaction ID" value="UER00089"/>
</dbReference>
<dbReference type="InterPro" id="IPR036968">
    <property type="entry name" value="Enolpyruvate_Tfrase_sf"/>
</dbReference>
<feature type="binding site" evidence="8">
    <location>
        <position position="167"/>
    </location>
    <ligand>
        <name>phosphoenolpyruvate</name>
        <dbReference type="ChEBI" id="CHEBI:58702"/>
    </ligand>
</feature>
<dbReference type="OrthoDB" id="9809920at2"/>
<comment type="similarity">
    <text evidence="2 8">Belongs to the EPSP synthase family.</text>
</comment>
<evidence type="ECO:0000313" key="11">
    <source>
        <dbReference type="Proteomes" id="UP000287502"/>
    </source>
</evidence>
<keyword evidence="3 8" id="KW-0963">Cytoplasm</keyword>
<dbReference type="EMBL" id="CP035108">
    <property type="protein sequence ID" value="QAR34309.1"/>
    <property type="molecule type" value="Genomic_DNA"/>
</dbReference>
<evidence type="ECO:0000256" key="5">
    <source>
        <dbReference type="ARBA" id="ARBA00022679"/>
    </source>
</evidence>
<dbReference type="GO" id="GO:0009073">
    <property type="term" value="P:aromatic amino acid family biosynthetic process"/>
    <property type="evidence" value="ECO:0007669"/>
    <property type="project" value="UniProtKB-KW"/>
</dbReference>
<dbReference type="InterPro" id="IPR001986">
    <property type="entry name" value="Enolpyruvate_Tfrase_dom"/>
</dbReference>
<dbReference type="InterPro" id="IPR006264">
    <property type="entry name" value="EPSP_synthase"/>
</dbReference>
<evidence type="ECO:0000256" key="7">
    <source>
        <dbReference type="ARBA" id="ARBA00044633"/>
    </source>
</evidence>
<dbReference type="PANTHER" id="PTHR21090:SF5">
    <property type="entry name" value="PENTAFUNCTIONAL AROM POLYPEPTIDE"/>
    <property type="match status" value="1"/>
</dbReference>
<dbReference type="Gene3D" id="3.65.10.10">
    <property type="entry name" value="Enolpyruvate transferase domain"/>
    <property type="match status" value="2"/>
</dbReference>
<comment type="catalytic activity">
    <reaction evidence="7">
        <text>3-phosphoshikimate + phosphoenolpyruvate = 5-O-(1-carboxyvinyl)-3-phosphoshikimate + phosphate</text>
        <dbReference type="Rhea" id="RHEA:21256"/>
        <dbReference type="ChEBI" id="CHEBI:43474"/>
        <dbReference type="ChEBI" id="CHEBI:57701"/>
        <dbReference type="ChEBI" id="CHEBI:58702"/>
        <dbReference type="ChEBI" id="CHEBI:145989"/>
        <dbReference type="EC" id="2.5.1.19"/>
    </reaction>
    <physiologicalReaction direction="left-to-right" evidence="7">
        <dbReference type="Rhea" id="RHEA:21257"/>
    </physiologicalReaction>
</comment>
<reference evidence="10 11" key="1">
    <citation type="submission" date="2019-01" db="EMBL/GenBank/DDBJ databases">
        <title>Geovibrio thiophilus DSM 11263, complete genome.</title>
        <authorList>
            <person name="Spring S."/>
            <person name="Bunk B."/>
            <person name="Sproer C."/>
        </authorList>
    </citation>
    <scope>NUCLEOTIDE SEQUENCE [LARGE SCALE GENOMIC DNA]</scope>
    <source>
        <strain evidence="10 11">DSM 11263</strain>
    </source>
</reference>
<evidence type="ECO:0000313" key="10">
    <source>
        <dbReference type="EMBL" id="QAR34309.1"/>
    </source>
</evidence>
<dbReference type="GO" id="GO:0009423">
    <property type="term" value="P:chorismate biosynthetic process"/>
    <property type="evidence" value="ECO:0007669"/>
    <property type="project" value="UniProtKB-UniRule"/>
</dbReference>
<comment type="function">
    <text evidence="8">Catalyzes the transfer of the enolpyruvyl moiety of phosphoenolpyruvate (PEP) to the 5-hydroxyl of shikimate-3-phosphate (S3P) to produce enolpyruvyl shikimate-3-phosphate and inorganic phosphate.</text>
</comment>
<feature type="binding site" evidence="8">
    <location>
        <position position="20"/>
    </location>
    <ligand>
        <name>3-phosphoshikimate</name>
        <dbReference type="ChEBI" id="CHEBI:145989"/>
    </ligand>
</feature>
<dbReference type="AlphaFoldDB" id="A0A410K1M5"/>
<feature type="binding site" evidence="8">
    <location>
        <position position="386"/>
    </location>
    <ligand>
        <name>phosphoenolpyruvate</name>
        <dbReference type="ChEBI" id="CHEBI:58702"/>
    </ligand>
</feature>
<feature type="domain" description="Enolpyruvate transferase" evidence="9">
    <location>
        <begin position="6"/>
        <end position="421"/>
    </location>
</feature>
<comment type="subunit">
    <text evidence="8">Monomer.</text>
</comment>
<dbReference type="PIRSF" id="PIRSF000505">
    <property type="entry name" value="EPSPS"/>
    <property type="match status" value="1"/>
</dbReference>
<evidence type="ECO:0000259" key="9">
    <source>
        <dbReference type="Pfam" id="PF00275"/>
    </source>
</evidence>
<sequence length="427" mass="46276">MITFGKIKSVKGEITVPADKSITHRSFMLGAMAEGSTRVTNPLMSRDTIATMNAMKALGAEFIPAENGFVVVSKGYRFFQEPSDVINCDNSGTTARLITGLIAPAGVYAVLTGDDSLRKRPMKRVIKPLSLMGARMEAASNGTLLPLSILPAHMHPADIKGETKSAQVKSSVLLAAAQIEGRTSYTEPALTRNHSEIMLKSFGADISAEGNTVIINGGRPLTGTDAAVPGDFSSAAFFIGAALMFEGSDITIRNVGLNSSRTGLLTALASFGVKFELNYYENTVEPMGDIHIKHQTFSGGRIDGDLIANLIDELPLLAFLGMFADSPVEIRDAHELRVKESDRIASTLYNLSQLGAETEEFEDGMKIYPLKKEPAQARLRSFFDHRIAMLSILMCKRFGEKVSVDEIQSVDVSFPNFADILEQTEIK</sequence>
<feature type="binding site" evidence="8">
    <location>
        <position position="339"/>
    </location>
    <ligand>
        <name>3-phosphoshikimate</name>
        <dbReference type="ChEBI" id="CHEBI:145989"/>
    </ligand>
</feature>
<protein>
    <recommendedName>
        <fullName evidence="8">3-phosphoshikimate 1-carboxyvinyltransferase</fullName>
        <ecNumber evidence="8">2.5.1.19</ecNumber>
    </recommendedName>
    <alternativeName>
        <fullName evidence="8">5-enolpyruvylshikimate-3-phosphate synthase</fullName>
        <shortName evidence="8">EPSP synthase</shortName>
        <shortName evidence="8">EPSPS</shortName>
    </alternativeName>
</protein>
<gene>
    <name evidence="8 10" type="primary">aroA</name>
    <name evidence="10" type="ORF">EP073_13090</name>
</gene>
<evidence type="ECO:0000256" key="2">
    <source>
        <dbReference type="ARBA" id="ARBA00009948"/>
    </source>
</evidence>
<evidence type="ECO:0000256" key="4">
    <source>
        <dbReference type="ARBA" id="ARBA00022605"/>
    </source>
</evidence>
<evidence type="ECO:0000256" key="3">
    <source>
        <dbReference type="ARBA" id="ARBA00022490"/>
    </source>
</evidence>
<evidence type="ECO:0000256" key="1">
    <source>
        <dbReference type="ARBA" id="ARBA00004811"/>
    </source>
</evidence>
<feature type="binding site" evidence="8">
    <location>
        <position position="25"/>
    </location>
    <ligand>
        <name>3-phosphoshikimate</name>
        <dbReference type="ChEBI" id="CHEBI:145989"/>
    </ligand>
</feature>
<dbReference type="EC" id="2.5.1.19" evidence="8"/>
<organism evidence="10 11">
    <name type="scientific">Geovibrio thiophilus</name>
    <dbReference type="NCBI Taxonomy" id="139438"/>
    <lineage>
        <taxon>Bacteria</taxon>
        <taxon>Pseudomonadati</taxon>
        <taxon>Deferribacterota</taxon>
        <taxon>Deferribacteres</taxon>
        <taxon>Deferribacterales</taxon>
        <taxon>Geovibrionaceae</taxon>
        <taxon>Geovibrio</taxon>
    </lineage>
</organism>
<feature type="binding site" evidence="8">
    <location>
        <position position="343"/>
    </location>
    <ligand>
        <name>phosphoenolpyruvate</name>
        <dbReference type="ChEBI" id="CHEBI:58702"/>
    </ligand>
</feature>
<proteinExistence type="inferred from homology"/>
<feature type="binding site" evidence="8">
    <location>
        <position position="21"/>
    </location>
    <ligand>
        <name>3-phosphoshikimate</name>
        <dbReference type="ChEBI" id="CHEBI:145989"/>
    </ligand>
</feature>
<dbReference type="InterPro" id="IPR023193">
    <property type="entry name" value="EPSP_synthase_CS"/>
</dbReference>
<feature type="binding site" evidence="8">
    <location>
        <position position="165"/>
    </location>
    <ligand>
        <name>3-phosphoshikimate</name>
        <dbReference type="ChEBI" id="CHEBI:145989"/>
    </ligand>
</feature>
<dbReference type="NCBIfam" id="TIGR01356">
    <property type="entry name" value="aroA"/>
    <property type="match status" value="1"/>
</dbReference>
<dbReference type="FunFam" id="3.65.10.10:FF:000005">
    <property type="entry name" value="3-phosphoshikimate 1-carboxyvinyltransferase"/>
    <property type="match status" value="1"/>
</dbReference>
<dbReference type="KEGG" id="gtl:EP073_13090"/>
<keyword evidence="5 8" id="KW-0808">Transferase</keyword>
<keyword evidence="4 8" id="KW-0028">Amino-acid biosynthesis</keyword>
<dbReference type="PANTHER" id="PTHR21090">
    <property type="entry name" value="AROM/DEHYDROQUINATE SYNTHASE"/>
    <property type="match status" value="1"/>
</dbReference>
<comment type="pathway">
    <text evidence="1 8">Metabolic intermediate biosynthesis; chorismate biosynthesis; chorismate from D-erythrose 4-phosphate and phosphoenolpyruvate: step 6/7.</text>
</comment>
<dbReference type="GO" id="GO:0005737">
    <property type="term" value="C:cytoplasm"/>
    <property type="evidence" value="ECO:0007669"/>
    <property type="project" value="UniProtKB-SubCell"/>
</dbReference>
<dbReference type="PROSITE" id="PS00885">
    <property type="entry name" value="EPSP_SYNTHASE_2"/>
    <property type="match status" value="1"/>
</dbReference>
<dbReference type="Pfam" id="PF00275">
    <property type="entry name" value="EPSP_synthase"/>
    <property type="match status" value="1"/>
</dbReference>
<accession>A0A410K1M5</accession>
<name>A0A410K1M5_9BACT</name>
<feature type="binding site" evidence="8">
    <location>
        <position position="92"/>
    </location>
    <ligand>
        <name>phosphoenolpyruvate</name>
        <dbReference type="ChEBI" id="CHEBI:58702"/>
    </ligand>
</feature>
<dbReference type="RefSeq" id="WP_128467614.1">
    <property type="nucleotide sequence ID" value="NZ_CP035108.1"/>
</dbReference>
<feature type="active site" description="Proton acceptor" evidence="8">
    <location>
        <position position="312"/>
    </location>
</feature>
<keyword evidence="6 8" id="KW-0057">Aromatic amino acid biosynthesis</keyword>
<feature type="binding site" evidence="8">
    <location>
        <position position="167"/>
    </location>
    <ligand>
        <name>3-phosphoshikimate</name>
        <dbReference type="ChEBI" id="CHEBI:145989"/>
    </ligand>
</feature>
<evidence type="ECO:0000256" key="6">
    <source>
        <dbReference type="ARBA" id="ARBA00023141"/>
    </source>
</evidence>
<keyword evidence="11" id="KW-1185">Reference proteome</keyword>
<dbReference type="InterPro" id="IPR013792">
    <property type="entry name" value="RNA3'P_cycl/enolpyr_Trfase_a/b"/>
</dbReference>
<evidence type="ECO:0000256" key="8">
    <source>
        <dbReference type="HAMAP-Rule" id="MF_00210"/>
    </source>
</evidence>
<feature type="binding site" evidence="8">
    <location>
        <position position="20"/>
    </location>
    <ligand>
        <name>phosphoenolpyruvate</name>
        <dbReference type="ChEBI" id="CHEBI:58702"/>
    </ligand>
</feature>
<dbReference type="CDD" id="cd01556">
    <property type="entry name" value="EPSP_synthase"/>
    <property type="match status" value="1"/>
</dbReference>
<dbReference type="Proteomes" id="UP000287502">
    <property type="component" value="Chromosome"/>
</dbReference>
<dbReference type="HAMAP" id="MF_00210">
    <property type="entry name" value="EPSP_synth"/>
    <property type="match status" value="1"/>
</dbReference>
<comment type="caution">
    <text evidence="8">Lacks conserved residue(s) required for the propagation of feature annotation.</text>
</comment>
<feature type="binding site" evidence="8">
    <location>
        <position position="312"/>
    </location>
    <ligand>
        <name>3-phosphoshikimate</name>
        <dbReference type="ChEBI" id="CHEBI:145989"/>
    </ligand>
</feature>
<dbReference type="SUPFAM" id="SSF55205">
    <property type="entry name" value="EPT/RTPC-like"/>
    <property type="match status" value="1"/>
</dbReference>
<feature type="binding site" evidence="8">
    <location>
        <position position="120"/>
    </location>
    <ligand>
        <name>phosphoenolpyruvate</name>
        <dbReference type="ChEBI" id="CHEBI:58702"/>
    </ligand>
</feature>
<comment type="subcellular location">
    <subcellularLocation>
        <location evidence="8">Cytoplasm</location>
    </subcellularLocation>
</comment>
<dbReference type="GO" id="GO:0003866">
    <property type="term" value="F:3-phosphoshikimate 1-carboxyvinyltransferase activity"/>
    <property type="evidence" value="ECO:0007669"/>
    <property type="project" value="UniProtKB-UniRule"/>
</dbReference>